<dbReference type="GO" id="GO:1904680">
    <property type="term" value="F:peptide transmembrane transporter activity"/>
    <property type="evidence" value="ECO:0007669"/>
    <property type="project" value="TreeGrafter"/>
</dbReference>
<dbReference type="PROSITE" id="PS51257">
    <property type="entry name" value="PROKAR_LIPOPROTEIN"/>
    <property type="match status" value="1"/>
</dbReference>
<dbReference type="EMBL" id="JMIX01000011">
    <property type="protein sequence ID" value="KEO91018.1"/>
    <property type="molecule type" value="Genomic_DNA"/>
</dbReference>
<evidence type="ECO:0000313" key="7">
    <source>
        <dbReference type="EMBL" id="KEO91018.1"/>
    </source>
</evidence>
<comment type="similarity">
    <text evidence="2">Belongs to the bacterial solute-binding protein 5 family.</text>
</comment>
<evidence type="ECO:0000259" key="6">
    <source>
        <dbReference type="Pfam" id="PF00496"/>
    </source>
</evidence>
<dbReference type="SUPFAM" id="SSF53850">
    <property type="entry name" value="Periplasmic binding protein-like II"/>
    <property type="match status" value="1"/>
</dbReference>
<dbReference type="Pfam" id="PF00496">
    <property type="entry name" value="SBP_bac_5"/>
    <property type="match status" value="1"/>
</dbReference>
<comment type="subcellular location">
    <subcellularLocation>
        <location evidence="1">Periplasm</location>
    </subcellularLocation>
</comment>
<organism evidence="7 8">
    <name type="scientific">Erythrobacter litoralis</name>
    <dbReference type="NCBI Taxonomy" id="39960"/>
    <lineage>
        <taxon>Bacteria</taxon>
        <taxon>Pseudomonadati</taxon>
        <taxon>Pseudomonadota</taxon>
        <taxon>Alphaproteobacteria</taxon>
        <taxon>Sphingomonadales</taxon>
        <taxon>Erythrobacteraceae</taxon>
        <taxon>Erythrobacter/Porphyrobacter group</taxon>
        <taxon>Erythrobacter</taxon>
    </lineage>
</organism>
<feature type="signal peptide" evidence="5">
    <location>
        <begin position="1"/>
        <end position="21"/>
    </location>
</feature>
<dbReference type="AlphaFoldDB" id="A0A074MGP0"/>
<name>A0A074MGP0_9SPHN</name>
<gene>
    <name evidence="7" type="ORF">EH32_01450</name>
</gene>
<keyword evidence="3" id="KW-0813">Transport</keyword>
<dbReference type="InterPro" id="IPR039424">
    <property type="entry name" value="SBP_5"/>
</dbReference>
<proteinExistence type="inferred from homology"/>
<evidence type="ECO:0000256" key="2">
    <source>
        <dbReference type="ARBA" id="ARBA00005695"/>
    </source>
</evidence>
<evidence type="ECO:0000256" key="4">
    <source>
        <dbReference type="ARBA" id="ARBA00022729"/>
    </source>
</evidence>
<keyword evidence="4 5" id="KW-0732">Signal</keyword>
<comment type="caution">
    <text evidence="7">The sequence shown here is derived from an EMBL/GenBank/DDBJ whole genome shotgun (WGS) entry which is preliminary data.</text>
</comment>
<evidence type="ECO:0000256" key="5">
    <source>
        <dbReference type="SAM" id="SignalP"/>
    </source>
</evidence>
<dbReference type="InterPro" id="IPR000914">
    <property type="entry name" value="SBP_5_dom"/>
</dbReference>
<evidence type="ECO:0000313" key="8">
    <source>
        <dbReference type="Proteomes" id="UP000027866"/>
    </source>
</evidence>
<sequence>MLTPRPMRFLLCLSLSLATLACGPARDTGPIDVAIIGNGEELFDEGVRLSPAAQHLRAATAEGLVSLDSTGQVIPAIAERWIVTDDGLSYIFRLRDSNWPDGDPITAADIRRILRNRLRELEGTSLGLDLAKITDVRAMTGRVIELRLSSPMPEFLRLLAQPELGLVRAGSGTGPMIMSRDEDEALVRLSALPPEDRGLPARENWEDFARPLTLRALSAEAAVEAFSAGEVDLVLNGKLTTFPLAELGPLSRGTIQVDPALGLFGLLVLSDTGLLAEPERREALSMALDRAALIQPFGLGGWQPTEWIVPPSLFEAPAPYPASRWPDLDTEQRRRIAAARIAEWAAETGEEPVLRIDLPPGPGSALLLRAIGRAWEAIGIRTVRAAPGEEADLQLRDRLARYSSPRWFLNQFNCELDLGLCVSEADELVRQALALRDPAEKRQRLVEAHQALVDAEIFIPLGPPVRWSLVRGAVGPYTANQWGLHPLFPLTQSTT</sequence>
<dbReference type="Gene3D" id="3.40.190.10">
    <property type="entry name" value="Periplasmic binding protein-like II"/>
    <property type="match status" value="2"/>
</dbReference>
<dbReference type="PANTHER" id="PTHR30290:SF10">
    <property type="entry name" value="PERIPLASMIC OLIGOPEPTIDE-BINDING PROTEIN-RELATED"/>
    <property type="match status" value="1"/>
</dbReference>
<dbReference type="Proteomes" id="UP000027866">
    <property type="component" value="Unassembled WGS sequence"/>
</dbReference>
<keyword evidence="8" id="KW-1185">Reference proteome</keyword>
<evidence type="ECO:0000256" key="1">
    <source>
        <dbReference type="ARBA" id="ARBA00004418"/>
    </source>
</evidence>
<dbReference type="GO" id="GO:0015833">
    <property type="term" value="P:peptide transport"/>
    <property type="evidence" value="ECO:0007669"/>
    <property type="project" value="TreeGrafter"/>
</dbReference>
<reference evidence="7 8" key="1">
    <citation type="submission" date="2014-04" db="EMBL/GenBank/DDBJ databases">
        <title>A comprehensive comparison of genomes of Erythrobacter spp. Strains.</title>
        <authorList>
            <person name="Zheng Q."/>
        </authorList>
    </citation>
    <scope>NUCLEOTIDE SEQUENCE [LARGE SCALE GENOMIC DNA]</scope>
    <source>
        <strain evidence="7 8">DSM 8509</strain>
    </source>
</reference>
<feature type="domain" description="Solute-binding protein family 5" evidence="6">
    <location>
        <begin position="72"/>
        <end position="382"/>
    </location>
</feature>
<dbReference type="GO" id="GO:0030313">
    <property type="term" value="C:cell envelope"/>
    <property type="evidence" value="ECO:0007669"/>
    <property type="project" value="UniProtKB-SubCell"/>
</dbReference>
<dbReference type="Gene3D" id="3.10.105.10">
    <property type="entry name" value="Dipeptide-binding Protein, Domain 3"/>
    <property type="match status" value="1"/>
</dbReference>
<evidence type="ECO:0000256" key="3">
    <source>
        <dbReference type="ARBA" id="ARBA00022448"/>
    </source>
</evidence>
<feature type="chain" id="PRO_5001697191" evidence="5">
    <location>
        <begin position="22"/>
        <end position="495"/>
    </location>
</feature>
<dbReference type="PANTHER" id="PTHR30290">
    <property type="entry name" value="PERIPLASMIC BINDING COMPONENT OF ABC TRANSPORTER"/>
    <property type="match status" value="1"/>
</dbReference>
<protein>
    <submittedName>
        <fullName evidence="7">Peptide ABC transporter substrate-binding protein</fullName>
    </submittedName>
</protein>
<accession>A0A074MGP0</accession>